<dbReference type="Proteomes" id="UP000265515">
    <property type="component" value="Unassembled WGS sequence"/>
</dbReference>
<evidence type="ECO:0000256" key="3">
    <source>
        <dbReference type="SAM" id="MobiDB-lite"/>
    </source>
</evidence>
<dbReference type="SMART" id="SM00365">
    <property type="entry name" value="LRR_SD22"/>
    <property type="match status" value="11"/>
</dbReference>
<sequence length="355" mass="39703">MSGASEGNDEMAEESGNRDGKVVGLDGDKEEAEGEEMKTEGGEDEDGLLDLTGNQLVSLVRIPLSPTLTELDLTRNRLSSIEPVLGELPNLQKLSLRQNLLTDASDLAKYPGLYGLRELVLHDNQLKHIPPLDKFEKLELLDVSFNQLKTLAGIEKVSPALKELYAAKNKIQAIEGLSQLSNLLTLELGSNHLRVMENMEGLTSLQNLWLGKNKIREVNLCGLKGLLRISMMSNRLTRMTGFEGCEVLQELYLSHNGISRMEHLCNLRSLQILDLANNRLSEIEDVESLTKLEDFWFNDNQLPSLDGIGDKLKGARLTLTTIYLERNPVASDPDYIGKLRREFPNIQQIDSKIVR</sequence>
<gene>
    <name evidence="4" type="ORF">CBR_g36965</name>
</gene>
<dbReference type="AlphaFoldDB" id="A0A388JZJ5"/>
<dbReference type="GO" id="GO:0005737">
    <property type="term" value="C:cytoplasm"/>
    <property type="evidence" value="ECO:0007669"/>
    <property type="project" value="EnsemblPlants"/>
</dbReference>
<keyword evidence="2" id="KW-0677">Repeat</keyword>
<dbReference type="PROSITE" id="PS51450">
    <property type="entry name" value="LRR"/>
    <property type="match status" value="7"/>
</dbReference>
<evidence type="ECO:0008006" key="6">
    <source>
        <dbReference type="Google" id="ProtNLM"/>
    </source>
</evidence>
<dbReference type="PANTHER" id="PTHR15454:SF56">
    <property type="entry name" value="PROTEIN PHOSPHATASE 1 REGULATORY SUBUNIT 7-RELATED"/>
    <property type="match status" value="1"/>
</dbReference>
<evidence type="ECO:0000313" key="5">
    <source>
        <dbReference type="Proteomes" id="UP000265515"/>
    </source>
</evidence>
<reference evidence="4 5" key="1">
    <citation type="journal article" date="2018" name="Cell">
        <title>The Chara Genome: Secondary Complexity and Implications for Plant Terrestrialization.</title>
        <authorList>
            <person name="Nishiyama T."/>
            <person name="Sakayama H."/>
            <person name="Vries J.D."/>
            <person name="Buschmann H."/>
            <person name="Saint-Marcoux D."/>
            <person name="Ullrich K.K."/>
            <person name="Haas F.B."/>
            <person name="Vanderstraeten L."/>
            <person name="Becker D."/>
            <person name="Lang D."/>
            <person name="Vosolsobe S."/>
            <person name="Rombauts S."/>
            <person name="Wilhelmsson P.K.I."/>
            <person name="Janitza P."/>
            <person name="Kern R."/>
            <person name="Heyl A."/>
            <person name="Rumpler F."/>
            <person name="Villalobos L.I.A.C."/>
            <person name="Clay J.M."/>
            <person name="Skokan R."/>
            <person name="Toyoda A."/>
            <person name="Suzuki Y."/>
            <person name="Kagoshima H."/>
            <person name="Schijlen E."/>
            <person name="Tajeshwar N."/>
            <person name="Catarino B."/>
            <person name="Hetherington A.J."/>
            <person name="Saltykova A."/>
            <person name="Bonnot C."/>
            <person name="Breuninger H."/>
            <person name="Symeonidi A."/>
            <person name="Radhakrishnan G.V."/>
            <person name="Van Nieuwerburgh F."/>
            <person name="Deforce D."/>
            <person name="Chang C."/>
            <person name="Karol K.G."/>
            <person name="Hedrich R."/>
            <person name="Ulvskov P."/>
            <person name="Glockner G."/>
            <person name="Delwiche C.F."/>
            <person name="Petrasek J."/>
            <person name="Van de Peer Y."/>
            <person name="Friml J."/>
            <person name="Beilby M."/>
            <person name="Dolan L."/>
            <person name="Kohara Y."/>
            <person name="Sugano S."/>
            <person name="Fujiyama A."/>
            <person name="Delaux P.-M."/>
            <person name="Quint M."/>
            <person name="TheiBen G."/>
            <person name="Hagemann M."/>
            <person name="Harholt J."/>
            <person name="Dunand C."/>
            <person name="Zachgo S."/>
            <person name="Langdale J."/>
            <person name="Maumus F."/>
            <person name="Straeten D.V.D."/>
            <person name="Gould S.B."/>
            <person name="Rensing S.A."/>
        </authorList>
    </citation>
    <scope>NUCLEOTIDE SEQUENCE [LARGE SCALE GENOMIC DNA]</scope>
    <source>
        <strain evidence="4 5">S276</strain>
    </source>
</reference>
<dbReference type="GO" id="GO:0005634">
    <property type="term" value="C:nucleus"/>
    <property type="evidence" value="ECO:0007669"/>
    <property type="project" value="EnsemblPlants"/>
</dbReference>
<dbReference type="SUPFAM" id="SSF52058">
    <property type="entry name" value="L domain-like"/>
    <property type="match status" value="1"/>
</dbReference>
<dbReference type="STRING" id="69332.A0A388JZJ5"/>
<dbReference type="GO" id="GO:0034504">
    <property type="term" value="P:protein localization to nucleus"/>
    <property type="evidence" value="ECO:0007669"/>
    <property type="project" value="EnsemblPlants"/>
</dbReference>
<organism evidence="4 5">
    <name type="scientific">Chara braunii</name>
    <name type="common">Braun's stonewort</name>
    <dbReference type="NCBI Taxonomy" id="69332"/>
    <lineage>
        <taxon>Eukaryota</taxon>
        <taxon>Viridiplantae</taxon>
        <taxon>Streptophyta</taxon>
        <taxon>Charophyceae</taxon>
        <taxon>Charales</taxon>
        <taxon>Characeae</taxon>
        <taxon>Chara</taxon>
    </lineage>
</organism>
<dbReference type="InterPro" id="IPR003591">
    <property type="entry name" value="Leu-rich_rpt_typical-subtyp"/>
</dbReference>
<evidence type="ECO:0000256" key="2">
    <source>
        <dbReference type="ARBA" id="ARBA00022737"/>
    </source>
</evidence>
<comment type="caution">
    <text evidence="4">The sequence shown here is derived from an EMBL/GenBank/DDBJ whole genome shotgun (WGS) entry which is preliminary data.</text>
</comment>
<keyword evidence="5" id="KW-1185">Reference proteome</keyword>
<dbReference type="SMART" id="SM00369">
    <property type="entry name" value="LRR_TYP"/>
    <property type="match status" value="7"/>
</dbReference>
<keyword evidence="1" id="KW-0433">Leucine-rich repeat</keyword>
<dbReference type="Pfam" id="PF12799">
    <property type="entry name" value="LRR_4"/>
    <property type="match status" value="2"/>
</dbReference>
<feature type="region of interest" description="Disordered" evidence="3">
    <location>
        <begin position="1"/>
        <end position="48"/>
    </location>
</feature>
<dbReference type="InterPro" id="IPR001611">
    <property type="entry name" value="Leu-rich_rpt"/>
</dbReference>
<protein>
    <recommendedName>
        <fullName evidence="6">Protein phosphatase 1 regulatory subunit 7</fullName>
    </recommendedName>
</protein>
<dbReference type="OMA" id="NRIEEWN"/>
<dbReference type="Gene3D" id="3.80.10.10">
    <property type="entry name" value="Ribonuclease Inhibitor"/>
    <property type="match status" value="3"/>
</dbReference>
<dbReference type="FunFam" id="3.80.10.10:FF:000312">
    <property type="entry name" value="Protein phosphatases pp1 regulatory subunit, putative"/>
    <property type="match status" value="1"/>
</dbReference>
<proteinExistence type="predicted"/>
<evidence type="ECO:0000256" key="1">
    <source>
        <dbReference type="ARBA" id="ARBA00022614"/>
    </source>
</evidence>
<dbReference type="Gramene" id="GBG63197">
    <property type="protein sequence ID" value="GBG63197"/>
    <property type="gene ID" value="CBR_g36965"/>
</dbReference>
<dbReference type="InterPro" id="IPR032675">
    <property type="entry name" value="LRR_dom_sf"/>
</dbReference>
<evidence type="ECO:0000313" key="4">
    <source>
        <dbReference type="EMBL" id="GBG63197.1"/>
    </source>
</evidence>
<dbReference type="EMBL" id="BFEA01000036">
    <property type="protein sequence ID" value="GBG63197.1"/>
    <property type="molecule type" value="Genomic_DNA"/>
</dbReference>
<name>A0A388JZJ5_CHABU</name>
<dbReference type="GO" id="GO:0009738">
    <property type="term" value="P:abscisic acid-activated signaling pathway"/>
    <property type="evidence" value="ECO:0007669"/>
    <property type="project" value="EnsemblPlants"/>
</dbReference>
<dbReference type="OrthoDB" id="266138at2759"/>
<dbReference type="InterPro" id="IPR025875">
    <property type="entry name" value="Leu-rich_rpt_4"/>
</dbReference>
<accession>A0A388JZJ5</accession>
<dbReference type="PANTHER" id="PTHR15454">
    <property type="entry name" value="NISCHARIN RELATED"/>
    <property type="match status" value="1"/>
</dbReference>
<dbReference type="PRINTS" id="PR00019">
    <property type="entry name" value="LEURICHRPT"/>
</dbReference>